<evidence type="ECO:0000313" key="2">
    <source>
        <dbReference type="EMBL" id="MFD1263959.1"/>
    </source>
</evidence>
<keyword evidence="1" id="KW-0472">Membrane</keyword>
<keyword evidence="1" id="KW-0812">Transmembrane</keyword>
<evidence type="ECO:0000256" key="1">
    <source>
        <dbReference type="SAM" id="Phobius"/>
    </source>
</evidence>
<dbReference type="RefSeq" id="WP_002937160.1">
    <property type="nucleotide sequence ID" value="NZ_JARQZE010000005.1"/>
</dbReference>
<gene>
    <name evidence="2" type="ORF">ACFQ4M_10215</name>
</gene>
<organism evidence="2 3">
    <name type="scientific">Thauera mechernichensis</name>
    <dbReference type="NCBI Taxonomy" id="82788"/>
    <lineage>
        <taxon>Bacteria</taxon>
        <taxon>Pseudomonadati</taxon>
        <taxon>Pseudomonadota</taxon>
        <taxon>Betaproteobacteria</taxon>
        <taxon>Rhodocyclales</taxon>
        <taxon>Zoogloeaceae</taxon>
        <taxon>Thauera</taxon>
    </lineage>
</organism>
<proteinExistence type="predicted"/>
<protein>
    <submittedName>
        <fullName evidence="2">Uncharacterized protein</fullName>
    </submittedName>
</protein>
<accession>A0ABW3WFR2</accession>
<keyword evidence="3" id="KW-1185">Reference proteome</keyword>
<keyword evidence="1" id="KW-1133">Transmembrane helix</keyword>
<feature type="transmembrane region" description="Helical" evidence="1">
    <location>
        <begin position="106"/>
        <end position="126"/>
    </location>
</feature>
<feature type="transmembrane region" description="Helical" evidence="1">
    <location>
        <begin position="83"/>
        <end position="100"/>
    </location>
</feature>
<dbReference type="Proteomes" id="UP001597158">
    <property type="component" value="Unassembled WGS sequence"/>
</dbReference>
<dbReference type="EMBL" id="JBHTMC010000020">
    <property type="protein sequence ID" value="MFD1263959.1"/>
    <property type="molecule type" value="Genomic_DNA"/>
</dbReference>
<evidence type="ECO:0000313" key="3">
    <source>
        <dbReference type="Proteomes" id="UP001597158"/>
    </source>
</evidence>
<name>A0ABW3WFR2_9RHOO</name>
<sequence>MLTRRLTDVAFFGAVIVILDDSLPSPYRDYIFFVPWLLARHMMDSLSLMLCRHSEACVGRPCATDDLRGLHLACGYSEAKSSVVRMLFGLQAVLAGYALWRAGVPGWVSLLALALLLGLYTHWFMWRHHALDTARQYT</sequence>
<reference evidence="3" key="1">
    <citation type="journal article" date="2019" name="Int. J. Syst. Evol. Microbiol.">
        <title>The Global Catalogue of Microorganisms (GCM) 10K type strain sequencing project: providing services to taxonomists for standard genome sequencing and annotation.</title>
        <authorList>
            <consortium name="The Broad Institute Genomics Platform"/>
            <consortium name="The Broad Institute Genome Sequencing Center for Infectious Disease"/>
            <person name="Wu L."/>
            <person name="Ma J."/>
        </authorList>
    </citation>
    <scope>NUCLEOTIDE SEQUENCE [LARGE SCALE GENOMIC DNA]</scope>
    <source>
        <strain evidence="3">CCUG 48884</strain>
    </source>
</reference>
<comment type="caution">
    <text evidence="2">The sequence shown here is derived from an EMBL/GenBank/DDBJ whole genome shotgun (WGS) entry which is preliminary data.</text>
</comment>